<name>A0A7S9PT11_EPIFF</name>
<dbReference type="PANTHER" id="PTHR10585">
    <property type="entry name" value="ER LUMEN PROTEIN RETAINING RECEPTOR"/>
    <property type="match status" value="1"/>
</dbReference>
<keyword evidence="10" id="KW-0675">Receptor</keyword>
<feature type="compositionally biased region" description="Acidic residues" evidence="11">
    <location>
        <begin position="312"/>
        <end position="322"/>
    </location>
</feature>
<sequence length="350" mass="39660">MVPWNSFRILGDLSHLASKGILILAIHRNRSAEGVSLITQGLYALVFCTRYLDIFHEKIIWNLLFKIVYIFSSFYTIGVMQWLFPRSRERELSWKMGAGVLAAAAVLSPFMMMIFEKHWAFRTWMWVFSEILEAGCILPQLLLLRQTTVPTVINSFYLLALGSYRALYILNWFVRELDVSGRPPDAVAVIFGCIQTALYADFAWVYYTRQRIKLRGGGIVDADDMRRGWLLSRIFGKKFESDDDEESAPTLGDHGNDTRRPARPGWGARGISVSADEDVFDEGRHRDDDGLEEGVDPDARMQDPDELAKALDDDDDDDDDEGTPTASSSSKPPKGDSVPKGMRSGDEWRN</sequence>
<dbReference type="GO" id="GO:0016192">
    <property type="term" value="P:vesicle-mediated transport"/>
    <property type="evidence" value="ECO:0007669"/>
    <property type="project" value="UniProtKB-KW"/>
</dbReference>
<evidence type="ECO:0000256" key="4">
    <source>
        <dbReference type="ARBA" id="ARBA00022692"/>
    </source>
</evidence>
<reference evidence="13 14" key="1">
    <citation type="journal article" date="2018" name="PLoS Genet.">
        <title>Repeat elements organise 3D genome structure and mediate transcription in the filamentous fungus Epichloe festucae.</title>
        <authorList>
            <person name="Winter D.J."/>
            <person name="Ganley A.R.D."/>
            <person name="Young C.A."/>
            <person name="Liachko I."/>
            <person name="Schardl C.L."/>
            <person name="Dupont P.Y."/>
            <person name="Berry D."/>
            <person name="Ram A."/>
            <person name="Scott B."/>
            <person name="Cox M.P."/>
        </authorList>
    </citation>
    <scope>NUCLEOTIDE SEQUENCE [LARGE SCALE GENOMIC DNA]</scope>
    <source>
        <strain evidence="13 14">Fl1</strain>
    </source>
</reference>
<evidence type="ECO:0000313" key="14">
    <source>
        <dbReference type="Proteomes" id="UP000594364"/>
    </source>
</evidence>
<dbReference type="GO" id="GO:0046923">
    <property type="term" value="F:ER retention sequence binding"/>
    <property type="evidence" value="ECO:0007669"/>
    <property type="project" value="InterPro"/>
</dbReference>
<accession>A0A7S9PT11</accession>
<evidence type="ECO:0000313" key="13">
    <source>
        <dbReference type="EMBL" id="QPG95148.1"/>
    </source>
</evidence>
<evidence type="ECO:0000256" key="10">
    <source>
        <dbReference type="ARBA" id="ARBA00023170"/>
    </source>
</evidence>
<evidence type="ECO:0000256" key="11">
    <source>
        <dbReference type="SAM" id="MobiDB-lite"/>
    </source>
</evidence>
<dbReference type="PRINTS" id="PR00660">
    <property type="entry name" value="ERLUMENR"/>
</dbReference>
<feature type="transmembrane region" description="Helical" evidence="12">
    <location>
        <begin position="156"/>
        <end position="174"/>
    </location>
</feature>
<feature type="region of interest" description="Disordered" evidence="11">
    <location>
        <begin position="242"/>
        <end position="350"/>
    </location>
</feature>
<dbReference type="AlphaFoldDB" id="A0A7S9PT11"/>
<keyword evidence="9 12" id="KW-0472">Membrane</keyword>
<dbReference type="GO" id="GO:0006621">
    <property type="term" value="P:protein retention in ER lumen"/>
    <property type="evidence" value="ECO:0007669"/>
    <property type="project" value="InterPro"/>
</dbReference>
<evidence type="ECO:0000256" key="5">
    <source>
        <dbReference type="ARBA" id="ARBA00022824"/>
    </source>
</evidence>
<dbReference type="InterPro" id="IPR000133">
    <property type="entry name" value="ER_ret_rcpt"/>
</dbReference>
<proteinExistence type="inferred from homology"/>
<comment type="similarity">
    <text evidence="2">Belongs to the ERD2 family.</text>
</comment>
<dbReference type="OrthoDB" id="7694678at2759"/>
<keyword evidence="7" id="KW-0653">Protein transport</keyword>
<dbReference type="GO" id="GO:0015031">
    <property type="term" value="P:protein transport"/>
    <property type="evidence" value="ECO:0007669"/>
    <property type="project" value="UniProtKB-KW"/>
</dbReference>
<protein>
    <recommendedName>
        <fullName evidence="15">Protein-ER retention receptor</fullName>
    </recommendedName>
</protein>
<evidence type="ECO:0008006" key="15">
    <source>
        <dbReference type="Google" id="ProtNLM"/>
    </source>
</evidence>
<keyword evidence="14" id="KW-1185">Reference proteome</keyword>
<keyword evidence="6" id="KW-0931">ER-Golgi transport</keyword>
<dbReference type="EMBL" id="CP031385">
    <property type="protein sequence ID" value="QPG95148.1"/>
    <property type="molecule type" value="Genomic_DNA"/>
</dbReference>
<keyword evidence="3" id="KW-0813">Transport</keyword>
<evidence type="ECO:0000256" key="1">
    <source>
        <dbReference type="ARBA" id="ARBA00004477"/>
    </source>
</evidence>
<evidence type="ECO:0000256" key="9">
    <source>
        <dbReference type="ARBA" id="ARBA00023136"/>
    </source>
</evidence>
<evidence type="ECO:0000256" key="2">
    <source>
        <dbReference type="ARBA" id="ARBA00010120"/>
    </source>
</evidence>
<dbReference type="Pfam" id="PF00810">
    <property type="entry name" value="ER_lumen_recept"/>
    <property type="match status" value="1"/>
</dbReference>
<keyword evidence="8 12" id="KW-1133">Transmembrane helix</keyword>
<dbReference type="Proteomes" id="UP000594364">
    <property type="component" value="Chromosome 1"/>
</dbReference>
<feature type="compositionally biased region" description="Basic and acidic residues" evidence="11">
    <location>
        <begin position="297"/>
        <end position="311"/>
    </location>
</feature>
<keyword evidence="4 12" id="KW-0812">Transmembrane</keyword>
<evidence type="ECO:0000256" key="3">
    <source>
        <dbReference type="ARBA" id="ARBA00022448"/>
    </source>
</evidence>
<feature type="transmembrane region" description="Helical" evidence="12">
    <location>
        <begin position="96"/>
        <end position="115"/>
    </location>
</feature>
<evidence type="ECO:0000256" key="8">
    <source>
        <dbReference type="ARBA" id="ARBA00022989"/>
    </source>
</evidence>
<feature type="transmembrane region" description="Helical" evidence="12">
    <location>
        <begin position="186"/>
        <end position="207"/>
    </location>
</feature>
<organism evidence="13 14">
    <name type="scientific">Epichloe festucae (strain Fl1)</name>
    <dbReference type="NCBI Taxonomy" id="877507"/>
    <lineage>
        <taxon>Eukaryota</taxon>
        <taxon>Fungi</taxon>
        <taxon>Dikarya</taxon>
        <taxon>Ascomycota</taxon>
        <taxon>Pezizomycotina</taxon>
        <taxon>Sordariomycetes</taxon>
        <taxon>Hypocreomycetidae</taxon>
        <taxon>Hypocreales</taxon>
        <taxon>Clavicipitaceae</taxon>
        <taxon>Epichloe</taxon>
    </lineage>
</organism>
<dbReference type="GO" id="GO:0005789">
    <property type="term" value="C:endoplasmic reticulum membrane"/>
    <property type="evidence" value="ECO:0007669"/>
    <property type="project" value="UniProtKB-SubCell"/>
</dbReference>
<comment type="subcellular location">
    <subcellularLocation>
        <location evidence="1">Endoplasmic reticulum membrane</location>
        <topology evidence="1">Multi-pass membrane protein</topology>
    </subcellularLocation>
</comment>
<evidence type="ECO:0000256" key="7">
    <source>
        <dbReference type="ARBA" id="ARBA00022927"/>
    </source>
</evidence>
<evidence type="ECO:0000256" key="6">
    <source>
        <dbReference type="ARBA" id="ARBA00022892"/>
    </source>
</evidence>
<evidence type="ECO:0000256" key="12">
    <source>
        <dbReference type="SAM" id="Phobius"/>
    </source>
</evidence>
<feature type="transmembrane region" description="Helical" evidence="12">
    <location>
        <begin position="59"/>
        <end position="84"/>
    </location>
</feature>
<keyword evidence="5" id="KW-0256">Endoplasmic reticulum</keyword>
<gene>
    <name evidence="13" type="ORF">C2857_007734</name>
</gene>